<keyword evidence="3" id="KW-0238">DNA-binding</keyword>
<gene>
    <name evidence="6" type="ORF">C8N35_106246</name>
</gene>
<dbReference type="SUPFAM" id="SSF100950">
    <property type="entry name" value="NagB/RpiA/CoA transferase-like"/>
    <property type="match status" value="1"/>
</dbReference>
<proteinExistence type="predicted"/>
<dbReference type="PROSITE" id="PS51000">
    <property type="entry name" value="HTH_DEOR_2"/>
    <property type="match status" value="1"/>
</dbReference>
<keyword evidence="1" id="KW-0678">Repressor</keyword>
<dbReference type="AlphaFoldDB" id="A0A2T5V7Z8"/>
<feature type="domain" description="HTH deoR-type" evidence="5">
    <location>
        <begin position="3"/>
        <end position="58"/>
    </location>
</feature>
<protein>
    <submittedName>
        <fullName evidence="6">DeoR family transcriptional regulator</fullName>
    </submittedName>
</protein>
<dbReference type="GO" id="GO:0003677">
    <property type="term" value="F:DNA binding"/>
    <property type="evidence" value="ECO:0007669"/>
    <property type="project" value="UniProtKB-KW"/>
</dbReference>
<dbReference type="InterPro" id="IPR014036">
    <property type="entry name" value="DeoR-like_C"/>
</dbReference>
<name>A0A2T5V7Z8_9HYPH</name>
<dbReference type="InterPro" id="IPR018356">
    <property type="entry name" value="Tscrpt_reg_HTH_DeoR_CS"/>
</dbReference>
<keyword evidence="2" id="KW-0805">Transcription regulation</keyword>
<dbReference type="Gene3D" id="1.10.10.10">
    <property type="entry name" value="Winged helix-like DNA-binding domain superfamily/Winged helix DNA-binding domain"/>
    <property type="match status" value="1"/>
</dbReference>
<dbReference type="Pfam" id="PF08220">
    <property type="entry name" value="HTH_DeoR"/>
    <property type="match status" value="1"/>
</dbReference>
<dbReference type="EMBL" id="QAYG01000006">
    <property type="protein sequence ID" value="PTW59861.1"/>
    <property type="molecule type" value="Genomic_DNA"/>
</dbReference>
<dbReference type="Pfam" id="PF00455">
    <property type="entry name" value="DeoRC"/>
    <property type="match status" value="1"/>
</dbReference>
<dbReference type="Gene3D" id="3.40.50.1360">
    <property type="match status" value="1"/>
</dbReference>
<comment type="caution">
    <text evidence="6">The sequence shown here is derived from an EMBL/GenBank/DDBJ whole genome shotgun (WGS) entry which is preliminary data.</text>
</comment>
<dbReference type="InterPro" id="IPR001034">
    <property type="entry name" value="DeoR_HTH"/>
</dbReference>
<evidence type="ECO:0000313" key="6">
    <source>
        <dbReference type="EMBL" id="PTW59861.1"/>
    </source>
</evidence>
<evidence type="ECO:0000256" key="3">
    <source>
        <dbReference type="ARBA" id="ARBA00023125"/>
    </source>
</evidence>
<dbReference type="PANTHER" id="PTHR30363">
    <property type="entry name" value="HTH-TYPE TRANSCRIPTIONAL REGULATOR SRLR-RELATED"/>
    <property type="match status" value="1"/>
</dbReference>
<reference evidence="6 7" key="1">
    <citation type="submission" date="2018-04" db="EMBL/GenBank/DDBJ databases">
        <title>Genomic Encyclopedia of Archaeal and Bacterial Type Strains, Phase II (KMG-II): from individual species to whole genera.</title>
        <authorList>
            <person name="Goeker M."/>
        </authorList>
    </citation>
    <scope>NUCLEOTIDE SEQUENCE [LARGE SCALE GENOMIC DNA]</scope>
    <source>
        <strain evidence="6 7">DSM 23382</strain>
    </source>
</reference>
<dbReference type="PANTHER" id="PTHR30363:SF4">
    <property type="entry name" value="GLYCEROL-3-PHOSPHATE REGULON REPRESSOR"/>
    <property type="match status" value="1"/>
</dbReference>
<dbReference type="InterPro" id="IPR037171">
    <property type="entry name" value="NagB/RpiA_transferase-like"/>
</dbReference>
<dbReference type="InterPro" id="IPR036390">
    <property type="entry name" value="WH_DNA-bd_sf"/>
</dbReference>
<evidence type="ECO:0000259" key="5">
    <source>
        <dbReference type="PROSITE" id="PS51000"/>
    </source>
</evidence>
<dbReference type="SMART" id="SM00420">
    <property type="entry name" value="HTH_DEOR"/>
    <property type="match status" value="1"/>
</dbReference>
<dbReference type="OrthoDB" id="9814815at2"/>
<evidence type="ECO:0000313" key="7">
    <source>
        <dbReference type="Proteomes" id="UP000244081"/>
    </source>
</evidence>
<dbReference type="SUPFAM" id="SSF46785">
    <property type="entry name" value="Winged helix' DNA-binding domain"/>
    <property type="match status" value="1"/>
</dbReference>
<dbReference type="InterPro" id="IPR036388">
    <property type="entry name" value="WH-like_DNA-bd_sf"/>
</dbReference>
<dbReference type="SMART" id="SM01134">
    <property type="entry name" value="DeoRC"/>
    <property type="match status" value="1"/>
</dbReference>
<organism evidence="6 7">
    <name type="scientific">Breoghania corrubedonensis</name>
    <dbReference type="NCBI Taxonomy" id="665038"/>
    <lineage>
        <taxon>Bacteria</taxon>
        <taxon>Pseudomonadati</taxon>
        <taxon>Pseudomonadota</taxon>
        <taxon>Alphaproteobacteria</taxon>
        <taxon>Hyphomicrobiales</taxon>
        <taxon>Stappiaceae</taxon>
        <taxon>Breoghania</taxon>
    </lineage>
</organism>
<dbReference type="GO" id="GO:0003700">
    <property type="term" value="F:DNA-binding transcription factor activity"/>
    <property type="evidence" value="ECO:0007669"/>
    <property type="project" value="InterPro"/>
</dbReference>
<evidence type="ECO:0000256" key="1">
    <source>
        <dbReference type="ARBA" id="ARBA00022491"/>
    </source>
</evidence>
<evidence type="ECO:0000256" key="4">
    <source>
        <dbReference type="ARBA" id="ARBA00023163"/>
    </source>
</evidence>
<keyword evidence="4" id="KW-0804">Transcription</keyword>
<dbReference type="PRINTS" id="PR00037">
    <property type="entry name" value="HTHLACR"/>
</dbReference>
<sequence length="263" mass="28411">MNMTGRQTEIIALVRQNGFVSVDQLAEQFAVTPQTIRRDVNALCDANLLRRRHGGVENLDPTLNVPYDARRVTRAEAKRRIGAEVANLVPNRASVLIGIGTTLEMVAEALDRHEDLTVVTNNLNAAMRLSTSGSNRVFIPGGMLRLPDRDLLGAETETLFHSYRADFGIFGVGGIEPDGTLVDFDRAEVQAREAIRQSCRQAILVADRSKFGRPAPAHGGSLSDADIIVLDGPPEPDLVRLLDEAQADVRIAADLGIAGGDAL</sequence>
<dbReference type="PROSITE" id="PS00894">
    <property type="entry name" value="HTH_DEOR_1"/>
    <property type="match status" value="1"/>
</dbReference>
<keyword evidence="7" id="KW-1185">Reference proteome</keyword>
<evidence type="ECO:0000256" key="2">
    <source>
        <dbReference type="ARBA" id="ARBA00023015"/>
    </source>
</evidence>
<accession>A0A2T5V7Z8</accession>
<dbReference type="InterPro" id="IPR050313">
    <property type="entry name" value="Carb_Metab_HTH_regulators"/>
</dbReference>
<dbReference type="Proteomes" id="UP000244081">
    <property type="component" value="Unassembled WGS sequence"/>
</dbReference>